<keyword evidence="3" id="KW-0804">Transcription</keyword>
<dbReference type="PANTHER" id="PTHR43280">
    <property type="entry name" value="ARAC-FAMILY TRANSCRIPTIONAL REGULATOR"/>
    <property type="match status" value="1"/>
</dbReference>
<dbReference type="InterPro" id="IPR014710">
    <property type="entry name" value="RmlC-like_jellyroll"/>
</dbReference>
<sequence length="294" mass="34880">MKYLYSHYIILYICVMRKCSQFESLKIIDVIEEEYSCELHAQDHFEIIYIHYGCGGHVFNEVTIPYEKGDLFLLAPGDRHYFTVKTVTRFTYIKFTSSYFETYDRSYKSFSREITPTSIMEIQWLKEDKITVSEPCQTILKNIFENIILYNSTINVLRSSIVYYHILSIFGMIKEYIENRNIELKKKTPTNAHIAAYIQENISNRDCISINMIADNFNISPSYFSTYFKRNFEISYKEYIEKMQLQLIKRRLETGEIKLKEIADEFGFTDVSHLSKFFKRHEGINPSAYKNVGK</sequence>
<dbReference type="PANTHER" id="PTHR43280:SF2">
    <property type="entry name" value="HTH-TYPE TRANSCRIPTIONAL REGULATOR EXSA"/>
    <property type="match status" value="1"/>
</dbReference>
<evidence type="ECO:0000256" key="1">
    <source>
        <dbReference type="ARBA" id="ARBA00023015"/>
    </source>
</evidence>
<evidence type="ECO:0000256" key="3">
    <source>
        <dbReference type="ARBA" id="ARBA00023163"/>
    </source>
</evidence>
<dbReference type="InterPro" id="IPR037923">
    <property type="entry name" value="HTH-like"/>
</dbReference>
<dbReference type="InterPro" id="IPR018060">
    <property type="entry name" value="HTH_AraC"/>
</dbReference>
<dbReference type="EMBL" id="QRYV01000027">
    <property type="protein sequence ID" value="RGV14232.1"/>
    <property type="molecule type" value="Genomic_DNA"/>
</dbReference>
<dbReference type="Pfam" id="PF12833">
    <property type="entry name" value="HTH_18"/>
    <property type="match status" value="1"/>
</dbReference>
<dbReference type="GO" id="GO:0003700">
    <property type="term" value="F:DNA-binding transcription factor activity"/>
    <property type="evidence" value="ECO:0007669"/>
    <property type="project" value="InterPro"/>
</dbReference>
<keyword evidence="2" id="KW-0238">DNA-binding</keyword>
<protein>
    <submittedName>
        <fullName evidence="5">AraC family transcriptional regulator</fullName>
    </submittedName>
</protein>
<comment type="caution">
    <text evidence="5">The sequence shown here is derived from an EMBL/GenBank/DDBJ whole genome shotgun (WGS) entry which is preliminary data.</text>
</comment>
<feature type="domain" description="HTH araC/xylS-type" evidence="4">
    <location>
        <begin position="192"/>
        <end position="292"/>
    </location>
</feature>
<name>A0A412VWZ9_9BACE</name>
<dbReference type="GO" id="GO:0043565">
    <property type="term" value="F:sequence-specific DNA binding"/>
    <property type="evidence" value="ECO:0007669"/>
    <property type="project" value="InterPro"/>
</dbReference>
<dbReference type="InterPro" id="IPR009057">
    <property type="entry name" value="Homeodomain-like_sf"/>
</dbReference>
<gene>
    <name evidence="5" type="ORF">DWW25_12590</name>
</gene>
<dbReference type="AlphaFoldDB" id="A0A412VWZ9"/>
<reference evidence="5 6" key="1">
    <citation type="submission" date="2018-08" db="EMBL/GenBank/DDBJ databases">
        <title>A genome reference for cultivated species of the human gut microbiota.</title>
        <authorList>
            <person name="Zou Y."/>
            <person name="Xue W."/>
            <person name="Luo G."/>
        </authorList>
    </citation>
    <scope>NUCLEOTIDE SEQUENCE [LARGE SCALE GENOMIC DNA]</scope>
    <source>
        <strain evidence="5 6">AF14-7</strain>
    </source>
</reference>
<evidence type="ECO:0000313" key="6">
    <source>
        <dbReference type="Proteomes" id="UP000283369"/>
    </source>
</evidence>
<dbReference type="PROSITE" id="PS01124">
    <property type="entry name" value="HTH_ARAC_FAMILY_2"/>
    <property type="match status" value="1"/>
</dbReference>
<accession>A0A412VWZ9</accession>
<evidence type="ECO:0000259" key="4">
    <source>
        <dbReference type="PROSITE" id="PS01124"/>
    </source>
</evidence>
<dbReference type="PROSITE" id="PS00041">
    <property type="entry name" value="HTH_ARAC_FAMILY_1"/>
    <property type="match status" value="1"/>
</dbReference>
<dbReference type="Gene3D" id="1.10.10.60">
    <property type="entry name" value="Homeodomain-like"/>
    <property type="match status" value="2"/>
</dbReference>
<organism evidence="5 6">
    <name type="scientific">Bacteroides xylanisolvens</name>
    <dbReference type="NCBI Taxonomy" id="371601"/>
    <lineage>
        <taxon>Bacteria</taxon>
        <taxon>Pseudomonadati</taxon>
        <taxon>Bacteroidota</taxon>
        <taxon>Bacteroidia</taxon>
        <taxon>Bacteroidales</taxon>
        <taxon>Bacteroidaceae</taxon>
        <taxon>Bacteroides</taxon>
    </lineage>
</organism>
<dbReference type="InterPro" id="IPR003313">
    <property type="entry name" value="AraC-bd"/>
</dbReference>
<keyword evidence="1" id="KW-0805">Transcription regulation</keyword>
<evidence type="ECO:0000256" key="2">
    <source>
        <dbReference type="ARBA" id="ARBA00023125"/>
    </source>
</evidence>
<dbReference type="Gene3D" id="2.60.120.10">
    <property type="entry name" value="Jelly Rolls"/>
    <property type="match status" value="1"/>
</dbReference>
<proteinExistence type="predicted"/>
<dbReference type="Pfam" id="PF02311">
    <property type="entry name" value="AraC_binding"/>
    <property type="match status" value="1"/>
</dbReference>
<dbReference type="Proteomes" id="UP000283369">
    <property type="component" value="Unassembled WGS sequence"/>
</dbReference>
<dbReference type="SUPFAM" id="SSF51215">
    <property type="entry name" value="Regulatory protein AraC"/>
    <property type="match status" value="1"/>
</dbReference>
<dbReference type="SMART" id="SM00342">
    <property type="entry name" value="HTH_ARAC"/>
    <property type="match status" value="1"/>
</dbReference>
<dbReference type="SUPFAM" id="SSF46689">
    <property type="entry name" value="Homeodomain-like"/>
    <property type="match status" value="2"/>
</dbReference>
<evidence type="ECO:0000313" key="5">
    <source>
        <dbReference type="EMBL" id="RGV14232.1"/>
    </source>
</evidence>
<dbReference type="InterPro" id="IPR018062">
    <property type="entry name" value="HTH_AraC-typ_CS"/>
</dbReference>